<dbReference type="Gene3D" id="3.40.50.12780">
    <property type="entry name" value="N-terminal domain of ligase-like"/>
    <property type="match status" value="1"/>
</dbReference>
<gene>
    <name evidence="4" type="ORF">DRB17_08100</name>
</gene>
<accession>A0A369TA35</accession>
<evidence type="ECO:0000256" key="1">
    <source>
        <dbReference type="ARBA" id="ARBA00006432"/>
    </source>
</evidence>
<dbReference type="GO" id="GO:0031956">
    <property type="term" value="F:medium-chain fatty acid-CoA ligase activity"/>
    <property type="evidence" value="ECO:0007669"/>
    <property type="project" value="TreeGrafter"/>
</dbReference>
<comment type="caution">
    <text evidence="4">The sequence shown here is derived from an EMBL/GenBank/DDBJ whole genome shotgun (WGS) entry which is preliminary data.</text>
</comment>
<proteinExistence type="inferred from homology"/>
<evidence type="ECO:0000259" key="2">
    <source>
        <dbReference type="Pfam" id="PF00501"/>
    </source>
</evidence>
<dbReference type="PANTHER" id="PTHR43201">
    <property type="entry name" value="ACYL-COA SYNTHETASE"/>
    <property type="match status" value="1"/>
</dbReference>
<dbReference type="Pfam" id="PF00501">
    <property type="entry name" value="AMP-binding"/>
    <property type="match status" value="1"/>
</dbReference>
<dbReference type="EMBL" id="QPMH01000006">
    <property type="protein sequence ID" value="RDD62189.1"/>
    <property type="molecule type" value="Genomic_DNA"/>
</dbReference>
<dbReference type="InterPro" id="IPR000873">
    <property type="entry name" value="AMP-dep_synth/lig_dom"/>
</dbReference>
<dbReference type="AlphaFoldDB" id="A0A369TA35"/>
<dbReference type="CDD" id="cd05941">
    <property type="entry name" value="MCS"/>
    <property type="match status" value="1"/>
</dbReference>
<dbReference type="NCBIfam" id="NF005702">
    <property type="entry name" value="PRK07514.1"/>
    <property type="match status" value="1"/>
</dbReference>
<dbReference type="GO" id="GO:0006631">
    <property type="term" value="P:fatty acid metabolic process"/>
    <property type="evidence" value="ECO:0007669"/>
    <property type="project" value="TreeGrafter"/>
</dbReference>
<reference evidence="4 5" key="1">
    <citation type="submission" date="2018-07" db="EMBL/GenBank/DDBJ databases">
        <title>Venubactetium sediminum gen. nov., sp. nov., isolated from a marine solar saltern.</title>
        <authorList>
            <person name="Wang S."/>
        </authorList>
    </citation>
    <scope>NUCLEOTIDE SEQUENCE [LARGE SCALE GENOMIC DNA]</scope>
    <source>
        <strain evidence="4 5">WD2A32</strain>
    </source>
</reference>
<dbReference type="InterPro" id="IPR025110">
    <property type="entry name" value="AMP-bd_C"/>
</dbReference>
<dbReference type="SUPFAM" id="SSF56801">
    <property type="entry name" value="Acetyl-CoA synthetase-like"/>
    <property type="match status" value="1"/>
</dbReference>
<evidence type="ECO:0000313" key="5">
    <source>
        <dbReference type="Proteomes" id="UP000253941"/>
    </source>
</evidence>
<dbReference type="PROSITE" id="PS00455">
    <property type="entry name" value="AMP_BINDING"/>
    <property type="match status" value="1"/>
</dbReference>
<organism evidence="4 5">
    <name type="scientific">Ferruginivarius sediminum</name>
    <dbReference type="NCBI Taxonomy" id="2661937"/>
    <lineage>
        <taxon>Bacteria</taxon>
        <taxon>Pseudomonadati</taxon>
        <taxon>Pseudomonadota</taxon>
        <taxon>Alphaproteobacteria</taxon>
        <taxon>Rhodospirillales</taxon>
        <taxon>Rhodospirillaceae</taxon>
        <taxon>Ferruginivarius</taxon>
    </lineage>
</organism>
<dbReference type="Pfam" id="PF13193">
    <property type="entry name" value="AMP-binding_C"/>
    <property type="match status" value="1"/>
</dbReference>
<dbReference type="Gene3D" id="3.30.300.30">
    <property type="match status" value="1"/>
</dbReference>
<name>A0A369TA35_9PROT</name>
<dbReference type="InterPro" id="IPR045851">
    <property type="entry name" value="AMP-bd_C_sf"/>
</dbReference>
<evidence type="ECO:0000259" key="3">
    <source>
        <dbReference type="Pfam" id="PF13193"/>
    </source>
</evidence>
<comment type="similarity">
    <text evidence="1">Belongs to the ATP-dependent AMP-binding enzyme family.</text>
</comment>
<dbReference type="RefSeq" id="WP_114581704.1">
    <property type="nucleotide sequence ID" value="NZ_QPMH01000006.1"/>
</dbReference>
<feature type="domain" description="AMP-dependent synthetase/ligase" evidence="2">
    <location>
        <begin position="12"/>
        <end position="362"/>
    </location>
</feature>
<evidence type="ECO:0000313" key="4">
    <source>
        <dbReference type="EMBL" id="RDD62189.1"/>
    </source>
</evidence>
<keyword evidence="5" id="KW-1185">Reference proteome</keyword>
<dbReference type="InterPro" id="IPR042099">
    <property type="entry name" value="ANL_N_sf"/>
</dbReference>
<sequence length="510" mass="55282">MNDNLFESFRMRFPQDPRAVVMEIPGCRQYRYADLDRDSAMFALRLSDAGANPGDRVMVQVEKSLEAVAVYLACLRAGFVFIPLNTAYGREELEYLTADASPAAVVCDPASHLAAADFPYSAPCGTFTLDCDGLGSLTKGAREVAKDLETVPCRGEDVAAILYTSGTTGRAKGAMLTHANLASNAVALCDCWGLSDSDVLLHALPIFHTHGLFVAINTTLLQGGQMLFLPRFDVEQVLSVLPRVTVMMGVPTYYTRLLNDARFDKWACRSIRLFISGSAPLLPETFEEFRRRTGHAILERYGMTETNMIASNPVDGDRTAGSVGYPLPGVAVRICGEDGTALADGQIGNIEVRGPSVFKGYWRNPEKTNAEFCEDGFFKTGDVGRFDSNGYLHIVGRSKDLIISGGFNVYPKEVEEVVDRIDGVGESAVIGVSHPDFGEGVVAVVVPDRTRAGELTVGEVIAEARSRLAAFKTPKAVVFVEELPKNAMGKIEKAKLRSAYNDLFSTVGGQ</sequence>
<protein>
    <submittedName>
        <fullName evidence="4">Malonyl-CoA synthase</fullName>
    </submittedName>
</protein>
<feature type="domain" description="AMP-binding enzyme C-terminal" evidence="3">
    <location>
        <begin position="413"/>
        <end position="490"/>
    </location>
</feature>
<dbReference type="PANTHER" id="PTHR43201:SF8">
    <property type="entry name" value="ACYL-COA SYNTHETASE FAMILY MEMBER 3"/>
    <property type="match status" value="1"/>
</dbReference>
<dbReference type="Proteomes" id="UP000253941">
    <property type="component" value="Unassembled WGS sequence"/>
</dbReference>
<dbReference type="InterPro" id="IPR020845">
    <property type="entry name" value="AMP-binding_CS"/>
</dbReference>